<protein>
    <recommendedName>
        <fullName evidence="3">SMI1/KNR4 family protein</fullName>
    </recommendedName>
</protein>
<evidence type="ECO:0008006" key="3">
    <source>
        <dbReference type="Google" id="ProtNLM"/>
    </source>
</evidence>
<comment type="caution">
    <text evidence="1">The sequence shown here is derived from an EMBL/GenBank/DDBJ whole genome shotgun (WGS) entry which is preliminary data.</text>
</comment>
<name>A0ABQ5PWT7_9BACT</name>
<accession>A0ABQ5PWT7</accession>
<sequence length="172" mass="18455">MLDGMWSVEPWIPPASPDLALLAMEAADAAGVAALRAWPELRKGGIGFGDLPPFLCWRGAAEGRWHLVLLQAREVGALVPGARTTPLPAGWLDALDLEALARPLARHPDFPGGTSVHVVQLPGGETFRTRTFGHPAPDLVAEVLRRTSHIRDWHPADLEMDKGPSGAPHAEP</sequence>
<proteinExistence type="predicted"/>
<keyword evidence="2" id="KW-1185">Reference proteome</keyword>
<evidence type="ECO:0000313" key="1">
    <source>
        <dbReference type="EMBL" id="GLH66545.1"/>
    </source>
</evidence>
<organism evidence="1 2">
    <name type="scientific">Geothrix edaphica</name>
    <dbReference type="NCBI Taxonomy" id="2927976"/>
    <lineage>
        <taxon>Bacteria</taxon>
        <taxon>Pseudomonadati</taxon>
        <taxon>Acidobacteriota</taxon>
        <taxon>Holophagae</taxon>
        <taxon>Holophagales</taxon>
        <taxon>Holophagaceae</taxon>
        <taxon>Geothrix</taxon>
    </lineage>
</organism>
<evidence type="ECO:0000313" key="2">
    <source>
        <dbReference type="Proteomes" id="UP001165044"/>
    </source>
</evidence>
<dbReference type="EMBL" id="BSDC01000001">
    <property type="protein sequence ID" value="GLH66545.1"/>
    <property type="molecule type" value="Genomic_DNA"/>
</dbReference>
<gene>
    <name evidence="1" type="ORF">GETHED_09090</name>
</gene>
<reference evidence="1" key="1">
    <citation type="journal article" date="2023" name="Antonie Van Leeuwenhoek">
        <title>Mesoterricola silvestris gen. nov., sp. nov., Mesoterricola sediminis sp. nov., Geothrix oryzae sp. nov., Geothrix edaphica sp. nov., Geothrix rubra sp. nov., and Geothrix limicola sp. nov., six novel members of Acidobacteriota isolated from soils.</title>
        <authorList>
            <person name="Itoh H."/>
            <person name="Sugisawa Y."/>
            <person name="Mise K."/>
            <person name="Xu Z."/>
            <person name="Kuniyasu M."/>
            <person name="Ushijima N."/>
            <person name="Kawano K."/>
            <person name="Kobayashi E."/>
            <person name="Shiratori Y."/>
            <person name="Masuda Y."/>
            <person name="Senoo K."/>
        </authorList>
    </citation>
    <scope>NUCLEOTIDE SEQUENCE</scope>
    <source>
        <strain evidence="1">Red802</strain>
    </source>
</reference>
<dbReference type="Proteomes" id="UP001165044">
    <property type="component" value="Unassembled WGS sequence"/>
</dbReference>